<feature type="domain" description="4-vinyl reductase 4VR" evidence="1">
    <location>
        <begin position="146"/>
        <end position="208"/>
    </location>
</feature>
<dbReference type="AlphaFoldDB" id="A0AAE4JWF1"/>
<dbReference type="PANTHER" id="PTHR35090">
    <property type="entry name" value="DNA-DIRECTED RNA POLYMERASE SUBUNIT I"/>
    <property type="match status" value="1"/>
</dbReference>
<dbReference type="Pfam" id="PF02830">
    <property type="entry name" value="V4R"/>
    <property type="match status" value="1"/>
</dbReference>
<dbReference type="SUPFAM" id="SSF111126">
    <property type="entry name" value="Ligand-binding domain in the NO signalling and Golgi transport"/>
    <property type="match status" value="1"/>
</dbReference>
<dbReference type="PANTHER" id="PTHR35090:SF1">
    <property type="entry name" value="SLR0144 PROTEIN"/>
    <property type="match status" value="1"/>
</dbReference>
<dbReference type="EMBL" id="JAVMIP010000010">
    <property type="protein sequence ID" value="MDS3861300.1"/>
    <property type="molecule type" value="Genomic_DNA"/>
</dbReference>
<evidence type="ECO:0000259" key="1">
    <source>
        <dbReference type="SMART" id="SM00989"/>
    </source>
</evidence>
<reference evidence="3" key="1">
    <citation type="submission" date="2023-07" db="EMBL/GenBank/DDBJ databases">
        <authorList>
            <person name="Luz R."/>
            <person name="Cordeiro R."/>
            <person name="Fonseca A."/>
            <person name="Goncalves V."/>
        </authorList>
    </citation>
    <scope>NUCLEOTIDE SEQUENCE [LARGE SCALE GENOMIC DNA]</scope>
    <source>
        <strain evidence="3">BACA0444</strain>
    </source>
</reference>
<evidence type="ECO:0000313" key="3">
    <source>
        <dbReference type="Proteomes" id="UP001268256"/>
    </source>
</evidence>
<sequence length="243" mass="28241">MTATLIHNNSETKHWQTAENVLRQKYPQRHHHFALREFFNFDSANGVYADWNESRNILVTEDFIIGLMSGLEHEVGPAASVVMYKIGEEWGRKDAEFFQNWFVKEYQYESIKQMQLPYVLEAWWWPCTAQGWGNWEVDLSEQKHGFMFINIFDSVVARTLGDVGRPVCHLYAGLFAGFFSGLVQKPLDCIEIQCYAMGETFCKFLLGKKDRIDAASFWQNEGATAQDIEKRLRSGDLFNGQRR</sequence>
<dbReference type="RefSeq" id="WP_322878542.1">
    <property type="nucleotide sequence ID" value="NZ_JAVMIP010000010.1"/>
</dbReference>
<dbReference type="InterPro" id="IPR024096">
    <property type="entry name" value="NO_sig/Golgi_transp_ligand-bd"/>
</dbReference>
<dbReference type="InterPro" id="IPR004096">
    <property type="entry name" value="V4R"/>
</dbReference>
<gene>
    <name evidence="2" type="ORF">RIF25_10825</name>
</gene>
<proteinExistence type="predicted"/>
<organism evidence="2 3">
    <name type="scientific">Pseudocalidococcus azoricus BACA0444</name>
    <dbReference type="NCBI Taxonomy" id="2918990"/>
    <lineage>
        <taxon>Bacteria</taxon>
        <taxon>Bacillati</taxon>
        <taxon>Cyanobacteriota</taxon>
        <taxon>Cyanophyceae</taxon>
        <taxon>Acaryochloridales</taxon>
        <taxon>Thermosynechococcaceae</taxon>
        <taxon>Pseudocalidococcus</taxon>
        <taxon>Pseudocalidococcus azoricus</taxon>
    </lineage>
</organism>
<accession>A0AAE4JWF1</accession>
<dbReference type="Gene3D" id="3.30.1380.20">
    <property type="entry name" value="Trafficking protein particle complex subunit 3"/>
    <property type="match status" value="1"/>
</dbReference>
<comment type="caution">
    <text evidence="2">The sequence shown here is derived from an EMBL/GenBank/DDBJ whole genome shotgun (WGS) entry which is preliminary data.</text>
</comment>
<dbReference type="SMART" id="SM00989">
    <property type="entry name" value="V4R"/>
    <property type="match status" value="1"/>
</dbReference>
<evidence type="ECO:0000313" key="2">
    <source>
        <dbReference type="EMBL" id="MDS3861300.1"/>
    </source>
</evidence>
<keyword evidence="3" id="KW-1185">Reference proteome</keyword>
<dbReference type="Proteomes" id="UP001268256">
    <property type="component" value="Unassembled WGS sequence"/>
</dbReference>
<protein>
    <submittedName>
        <fullName evidence="2">V4R domain-containing protein</fullName>
    </submittedName>
</protein>
<name>A0AAE4JWF1_9CYAN</name>